<accession>A0A398CNB3</accession>
<feature type="transmembrane region" description="Helical" evidence="7">
    <location>
        <begin position="70"/>
        <end position="94"/>
    </location>
</feature>
<keyword evidence="10" id="KW-1185">Reference proteome</keyword>
<keyword evidence="6 7" id="KW-0472">Membrane</keyword>
<reference evidence="9 10" key="1">
    <citation type="submission" date="2018-09" db="EMBL/GenBank/DDBJ databases">
        <title>Cohnella cavernae sp. nov., isolated from a karst cave.</title>
        <authorList>
            <person name="Zhu H."/>
        </authorList>
    </citation>
    <scope>NUCLEOTIDE SEQUENCE [LARGE SCALE GENOMIC DNA]</scope>
    <source>
        <strain evidence="9 10">K2E09-144</strain>
    </source>
</reference>
<name>A0A398CNB3_9BACL</name>
<feature type="domain" description="ABC transmembrane type-1" evidence="8">
    <location>
        <begin position="71"/>
        <end position="262"/>
    </location>
</feature>
<keyword evidence="5 7" id="KW-1133">Transmembrane helix</keyword>
<dbReference type="EMBL" id="QXJM01000040">
    <property type="protein sequence ID" value="RIE01071.1"/>
    <property type="molecule type" value="Genomic_DNA"/>
</dbReference>
<feature type="transmembrane region" description="Helical" evidence="7">
    <location>
        <begin position="183"/>
        <end position="208"/>
    </location>
</feature>
<gene>
    <name evidence="9" type="ORF">D3H35_21850</name>
</gene>
<protein>
    <submittedName>
        <fullName evidence="9">Carbohydrate ABC transporter permease</fullName>
    </submittedName>
</protein>
<dbReference type="PANTHER" id="PTHR43744:SF12">
    <property type="entry name" value="ABC TRANSPORTER PERMEASE PROTEIN MG189-RELATED"/>
    <property type="match status" value="1"/>
</dbReference>
<evidence type="ECO:0000256" key="6">
    <source>
        <dbReference type="ARBA" id="ARBA00023136"/>
    </source>
</evidence>
<dbReference type="SUPFAM" id="SSF161098">
    <property type="entry name" value="MetI-like"/>
    <property type="match status" value="1"/>
</dbReference>
<feature type="transmembrane region" description="Helical" evidence="7">
    <location>
        <begin position="12"/>
        <end position="32"/>
    </location>
</feature>
<sequence length="277" mass="31324">MRDDKYNLRRFSLEVLCYLLGLLFLIPFYFVLSNSVKSFSDLLSNSASWPQSFVWSNYSRTWEIMNYPRAFMNSFLITVVSIAGIVTISAMAAYRMVRRPTRFNNFLFGLFVSAMIIPFQAVMIPLVKVLGWADLMNSRTGLIISFFGFGASLSIFLFHGFVKSIPLEIEESAIVDGCTPYGVFWRIVFPLLKSATVTIVLLNSLWIWNDFLLPLIVLYDPDKRTIPLAIYAFFGQYSKQWDLALAGLVMGIVPILALFLLLQKQIIAGITAGAIKG</sequence>
<comment type="similarity">
    <text evidence="7">Belongs to the binding-protein-dependent transport system permease family.</text>
</comment>
<keyword evidence="4 7" id="KW-0812">Transmembrane</keyword>
<evidence type="ECO:0000313" key="10">
    <source>
        <dbReference type="Proteomes" id="UP000266340"/>
    </source>
</evidence>
<evidence type="ECO:0000256" key="5">
    <source>
        <dbReference type="ARBA" id="ARBA00022989"/>
    </source>
</evidence>
<evidence type="ECO:0000256" key="3">
    <source>
        <dbReference type="ARBA" id="ARBA00022475"/>
    </source>
</evidence>
<dbReference type="Gene3D" id="1.10.3720.10">
    <property type="entry name" value="MetI-like"/>
    <property type="match status" value="1"/>
</dbReference>
<dbReference type="OrthoDB" id="9772609at2"/>
<evidence type="ECO:0000313" key="9">
    <source>
        <dbReference type="EMBL" id="RIE01071.1"/>
    </source>
</evidence>
<evidence type="ECO:0000256" key="1">
    <source>
        <dbReference type="ARBA" id="ARBA00004651"/>
    </source>
</evidence>
<dbReference type="Pfam" id="PF00528">
    <property type="entry name" value="BPD_transp_1"/>
    <property type="match status" value="1"/>
</dbReference>
<dbReference type="InterPro" id="IPR000515">
    <property type="entry name" value="MetI-like"/>
</dbReference>
<feature type="transmembrane region" description="Helical" evidence="7">
    <location>
        <begin position="106"/>
        <end position="130"/>
    </location>
</feature>
<evidence type="ECO:0000256" key="2">
    <source>
        <dbReference type="ARBA" id="ARBA00022448"/>
    </source>
</evidence>
<dbReference type="PANTHER" id="PTHR43744">
    <property type="entry name" value="ABC TRANSPORTER PERMEASE PROTEIN MG189-RELATED-RELATED"/>
    <property type="match status" value="1"/>
</dbReference>
<dbReference type="Proteomes" id="UP000266340">
    <property type="component" value="Unassembled WGS sequence"/>
</dbReference>
<proteinExistence type="inferred from homology"/>
<dbReference type="GO" id="GO:0055085">
    <property type="term" value="P:transmembrane transport"/>
    <property type="evidence" value="ECO:0007669"/>
    <property type="project" value="InterPro"/>
</dbReference>
<organism evidence="9 10">
    <name type="scientific">Cohnella faecalis</name>
    <dbReference type="NCBI Taxonomy" id="2315694"/>
    <lineage>
        <taxon>Bacteria</taxon>
        <taxon>Bacillati</taxon>
        <taxon>Bacillota</taxon>
        <taxon>Bacilli</taxon>
        <taxon>Bacillales</taxon>
        <taxon>Paenibacillaceae</taxon>
        <taxon>Cohnella</taxon>
    </lineage>
</organism>
<comment type="subcellular location">
    <subcellularLocation>
        <location evidence="1 7">Cell membrane</location>
        <topology evidence="1 7">Multi-pass membrane protein</topology>
    </subcellularLocation>
</comment>
<feature type="transmembrane region" description="Helical" evidence="7">
    <location>
        <begin position="243"/>
        <end position="262"/>
    </location>
</feature>
<evidence type="ECO:0000256" key="7">
    <source>
        <dbReference type="RuleBase" id="RU363032"/>
    </source>
</evidence>
<dbReference type="PROSITE" id="PS50928">
    <property type="entry name" value="ABC_TM1"/>
    <property type="match status" value="1"/>
</dbReference>
<keyword evidence="3" id="KW-1003">Cell membrane</keyword>
<dbReference type="InterPro" id="IPR035906">
    <property type="entry name" value="MetI-like_sf"/>
</dbReference>
<dbReference type="GO" id="GO:0005886">
    <property type="term" value="C:plasma membrane"/>
    <property type="evidence" value="ECO:0007669"/>
    <property type="project" value="UniProtKB-SubCell"/>
</dbReference>
<dbReference type="AlphaFoldDB" id="A0A398CNB3"/>
<keyword evidence="2 7" id="KW-0813">Transport</keyword>
<evidence type="ECO:0000259" key="8">
    <source>
        <dbReference type="PROSITE" id="PS50928"/>
    </source>
</evidence>
<evidence type="ECO:0000256" key="4">
    <source>
        <dbReference type="ARBA" id="ARBA00022692"/>
    </source>
</evidence>
<comment type="caution">
    <text evidence="9">The sequence shown here is derived from an EMBL/GenBank/DDBJ whole genome shotgun (WGS) entry which is preliminary data.</text>
</comment>
<dbReference type="CDD" id="cd06261">
    <property type="entry name" value="TM_PBP2"/>
    <property type="match status" value="1"/>
</dbReference>
<feature type="transmembrane region" description="Helical" evidence="7">
    <location>
        <begin position="142"/>
        <end position="162"/>
    </location>
</feature>